<dbReference type="GO" id="GO:0006606">
    <property type="term" value="P:protein import into nucleus"/>
    <property type="evidence" value="ECO:0007669"/>
    <property type="project" value="TreeGrafter"/>
</dbReference>
<evidence type="ECO:0000259" key="5">
    <source>
        <dbReference type="Pfam" id="PF24312"/>
    </source>
</evidence>
<dbReference type="Pfam" id="PF23664">
    <property type="entry name" value="Ig_Pom152"/>
    <property type="match status" value="2"/>
</dbReference>
<organism evidence="8 9">
    <name type="scientific">Saccharomyces mikatae IFO 1815</name>
    <dbReference type="NCBI Taxonomy" id="226126"/>
    <lineage>
        <taxon>Eukaryota</taxon>
        <taxon>Fungi</taxon>
        <taxon>Dikarya</taxon>
        <taxon>Ascomycota</taxon>
        <taxon>Saccharomycotina</taxon>
        <taxon>Saccharomycetes</taxon>
        <taxon>Saccharomycetales</taxon>
        <taxon>Saccharomycetaceae</taxon>
        <taxon>Saccharomyces</taxon>
    </lineage>
</organism>
<feature type="domain" description="Nucleoporin POM152 immunoglobulin-like" evidence="3">
    <location>
        <begin position="942"/>
        <end position="1033"/>
    </location>
</feature>
<keyword evidence="2" id="KW-0472">Membrane</keyword>
<dbReference type="InterPro" id="IPR056543">
    <property type="entry name" value="Ig-like_POM152_9th"/>
</dbReference>
<dbReference type="EMBL" id="OX365769">
    <property type="protein sequence ID" value="CAI4035602.1"/>
    <property type="molecule type" value="Genomic_DNA"/>
</dbReference>
<feature type="compositionally biased region" description="Basic and acidic residues" evidence="1">
    <location>
        <begin position="68"/>
        <end position="88"/>
    </location>
</feature>
<proteinExistence type="predicted"/>
<feature type="domain" description="Nucleoporin POM152 Ig-like" evidence="5">
    <location>
        <begin position="822"/>
        <end position="911"/>
    </location>
</feature>
<protein>
    <recommendedName>
        <fullName evidence="10">Nucleoporin POM152</fullName>
    </recommendedName>
</protein>
<evidence type="ECO:0000259" key="3">
    <source>
        <dbReference type="Pfam" id="PF23664"/>
    </source>
</evidence>
<evidence type="ECO:0000313" key="8">
    <source>
        <dbReference type="EMBL" id="CAI4035602.1"/>
    </source>
</evidence>
<dbReference type="InterPro" id="IPR056542">
    <property type="entry name" value="Ig-like_POM152_1st"/>
</dbReference>
<feature type="domain" description="Nucleoporin POM152 first Ig-like" evidence="6">
    <location>
        <begin position="249"/>
        <end position="375"/>
    </location>
</feature>
<evidence type="ECO:0000259" key="4">
    <source>
        <dbReference type="Pfam" id="PF24097"/>
    </source>
</evidence>
<dbReference type="InterPro" id="IPR056540">
    <property type="entry name" value="TMD_POM152"/>
</dbReference>
<gene>
    <name evidence="8" type="primary">SMKI13G2520</name>
    <name evidence="8" type="ORF">SMKI_13G2520</name>
</gene>
<keyword evidence="2" id="KW-1133">Transmembrane helix</keyword>
<dbReference type="Proteomes" id="UP001161438">
    <property type="component" value="Chromosome 13"/>
</dbReference>
<dbReference type="GO" id="GO:0006999">
    <property type="term" value="P:nuclear pore organization"/>
    <property type="evidence" value="ECO:0007669"/>
    <property type="project" value="TreeGrafter"/>
</dbReference>
<dbReference type="GO" id="GO:0070762">
    <property type="term" value="C:nuclear pore transmembrane ring"/>
    <property type="evidence" value="ECO:0007669"/>
    <property type="project" value="TreeGrafter"/>
</dbReference>
<dbReference type="InterPro" id="IPR037701">
    <property type="entry name" value="Pom152"/>
</dbReference>
<reference evidence="8" key="1">
    <citation type="submission" date="2022-10" db="EMBL/GenBank/DDBJ databases">
        <authorList>
            <person name="Byrne P K."/>
        </authorList>
    </citation>
    <scope>NUCLEOTIDE SEQUENCE</scope>
    <source>
        <strain evidence="8">IFO1815</strain>
    </source>
</reference>
<name>A0AA35IRK5_SACMI</name>
<dbReference type="InterPro" id="IPR056544">
    <property type="entry name" value="Ig_POM152"/>
</dbReference>
<dbReference type="GO" id="GO:0017056">
    <property type="term" value="F:structural constituent of nuclear pore"/>
    <property type="evidence" value="ECO:0007669"/>
    <property type="project" value="InterPro"/>
</dbReference>
<evidence type="ECO:0000313" key="9">
    <source>
        <dbReference type="Proteomes" id="UP001161438"/>
    </source>
</evidence>
<dbReference type="GeneID" id="80920476"/>
<feature type="transmembrane region" description="Helical" evidence="2">
    <location>
        <begin position="177"/>
        <end position="193"/>
    </location>
</feature>
<dbReference type="Pfam" id="PF24527">
    <property type="entry name" value="Ig-like_Pom152_9"/>
    <property type="match status" value="1"/>
</dbReference>
<dbReference type="Pfam" id="PF24519">
    <property type="entry name" value="Ig-like_Pom152_1"/>
    <property type="match status" value="1"/>
</dbReference>
<feature type="compositionally biased region" description="Polar residues" evidence="1">
    <location>
        <begin position="18"/>
        <end position="37"/>
    </location>
</feature>
<dbReference type="InterPro" id="IPR056541">
    <property type="entry name" value="Ig-like_POM152"/>
</dbReference>
<feature type="transmembrane region" description="Helical" evidence="2">
    <location>
        <begin position="147"/>
        <end position="165"/>
    </location>
</feature>
<feature type="transmembrane region" description="Helical" evidence="2">
    <location>
        <begin position="112"/>
        <end position="135"/>
    </location>
</feature>
<evidence type="ECO:0000256" key="2">
    <source>
        <dbReference type="SAM" id="Phobius"/>
    </source>
</evidence>
<keyword evidence="2" id="KW-0812">Transmembrane</keyword>
<evidence type="ECO:0000256" key="1">
    <source>
        <dbReference type="SAM" id="MobiDB-lite"/>
    </source>
</evidence>
<evidence type="ECO:0000259" key="6">
    <source>
        <dbReference type="Pfam" id="PF24519"/>
    </source>
</evidence>
<dbReference type="Pfam" id="PF24312">
    <property type="entry name" value="Ig-like_POM152"/>
    <property type="match status" value="1"/>
</dbReference>
<evidence type="ECO:0000259" key="7">
    <source>
        <dbReference type="Pfam" id="PF24527"/>
    </source>
</evidence>
<sequence>MEYRYNAFNDTPRGNHWIGNSASGSSHPSYSNRSKISATRRFQYEDDEPSEGNRALSPKKFKNTGSDSSDKKSKIYERNSKDRHISGDKKVDTHSLPLISTNVLEISKQRTLAVILFLIIQCYKIYDLVILKSGLPLPGLLFKNYRFNFVSKYFIIDSLFLYVLPSFNIPKLTFKPWMVYLQILAMILLNIFISSDHEFILVSLVLTTWRKLHARELSVTGSAINHHRIVDSSSHFKGALTIKILPENTAMFNPLHESYCLPMDTNLFKVSSIDVPIRINSTEEIDFIELEYRDLYTNAVELRSLSKKDFRIINNPKSLLKKENSVLKTHSNDFEEDSTIRYLALTLQDTGFYQIKKIVDSKKLNLKIHQSHLIVPHCPIASITGAGNNDRCIGDSDNISLEIQGVPPMKLAYSKIVNGQRFTYVDSSLQPEYFESPLQSSKPRQSFTQEELNDLKWGRSQPVNINLDSLITQDGKYAYNVDKIIDGLGNVVDFTSLPEDLRKRYDLSYDFNVHGIPRAALEERFDPKSPTKRSIAIVLEEIKNWTSDIPYVISMSYTGSQDEAKKKMNITTNSLAKVFQADLPGLYNLEYVESKFCPGVIIGKSNVLVTMPVAPTMEVKSFPILDQCVGQVGLNFELSFTGAPPYYYNTKIYKLENGERKLYDAKRHTSEGTRNHFSYSPPKEGNYEIVFNNVSNKLFTEPIKLEPVEDYTFKTSMRVKPSAALKSQHDLKLCLGDHSTVPVALKGQAPFTLTYDIIETFSSKRKTYEIKEIKSNEYVIKTPDFTTGGDYILSLVSIKDSTGCLVGLSQSDAKIQVRRDIPSAAFNFFEPVKEVRIKHGSVTEIPLKLSGEGPFTVKFKHMDYNENFLKEFENKFQNSYKPALKVTEEGLYQLVDIRDSSCQGKVINQNSVYKVSFLKRPSFTIQDNHHITKLTNNLFTKEEVCQGMEGTVDLALFGSPPFILEYDLMAPNGHISSKKIQVATRYASLKLPNQVPGEYITTIKAIFDGNYGEADIHFKEHQSELVIKQTVHPIPDVVFADGGKTLRACAANVGQISFLEAIDLKFLQGESPFSITFSVYHESTSRTDQYTIDNIDSENFTFEKLYEGMKLGNHAISIDSVTDANGCVNNVISGSRNQILVSITDAPKIHILDPSTEYCVGDYVAYQLNGVAPFMIKYEFNGIPLKSKERSSQFVRLASEPGVISITSLQDSSSQCIVDFTKPGSKSEFDDLSLNIHPIPSVTVSQGNYITEDIHEGDQAEVIFSFEGTPPFSLTYVRTEETDGKHGKKRSQVVETHKVTDIYSHEYKVVTSLQGTYEAIEITDAFCFAKNDLFFNN</sequence>
<accession>A0AA35IRK5</accession>
<feature type="domain" description="Nucleoporin POM152 N-terminal transmembrane" evidence="4">
    <location>
        <begin position="106"/>
        <end position="196"/>
    </location>
</feature>
<feature type="domain" description="Nucleoporin POM152 immunoglobulin-like" evidence="3">
    <location>
        <begin position="612"/>
        <end position="719"/>
    </location>
</feature>
<feature type="region of interest" description="Disordered" evidence="1">
    <location>
        <begin position="1"/>
        <end position="88"/>
    </location>
</feature>
<dbReference type="RefSeq" id="XP_056078722.1">
    <property type="nucleotide sequence ID" value="XM_056224845.1"/>
</dbReference>
<dbReference type="PANTHER" id="PTHR28206">
    <property type="entry name" value="NUCLEOPORIN POM152"/>
    <property type="match status" value="1"/>
</dbReference>
<dbReference type="PANTHER" id="PTHR28206:SF1">
    <property type="entry name" value="NUCLEOPORIN POM152"/>
    <property type="match status" value="1"/>
</dbReference>
<evidence type="ECO:0008006" key="10">
    <source>
        <dbReference type="Google" id="ProtNLM"/>
    </source>
</evidence>
<feature type="domain" description="Nucleoporin POM152 ninth Ig-like" evidence="7">
    <location>
        <begin position="1147"/>
        <end position="1218"/>
    </location>
</feature>
<keyword evidence="9" id="KW-1185">Reference proteome</keyword>
<dbReference type="Pfam" id="PF24097">
    <property type="entry name" value="TMD_POM152"/>
    <property type="match status" value="1"/>
</dbReference>